<keyword evidence="3" id="KW-1185">Reference proteome</keyword>
<reference evidence="3" key="1">
    <citation type="journal article" date="2019" name="Int. J. Syst. Evol. Microbiol.">
        <title>The Global Catalogue of Microorganisms (GCM) 10K type strain sequencing project: providing services to taxonomists for standard genome sequencing and annotation.</title>
        <authorList>
            <consortium name="The Broad Institute Genomics Platform"/>
            <consortium name="The Broad Institute Genome Sequencing Center for Infectious Disease"/>
            <person name="Wu L."/>
            <person name="Ma J."/>
        </authorList>
    </citation>
    <scope>NUCLEOTIDE SEQUENCE [LARGE SCALE GENOMIC DNA]</scope>
    <source>
        <strain evidence="3">NBRC 103632</strain>
    </source>
</reference>
<keyword evidence="1" id="KW-0732">Signal</keyword>
<feature type="signal peptide" evidence="1">
    <location>
        <begin position="1"/>
        <end position="21"/>
    </location>
</feature>
<dbReference type="EMBL" id="BSPL01000007">
    <property type="protein sequence ID" value="GLS68706.1"/>
    <property type="molecule type" value="Genomic_DNA"/>
</dbReference>
<sequence length="140" mass="14873">MRIPATLALLATFGLTAAVHAQGLERGAQDGASRGEEMAGPLGAIVGRAIGAAVGTANGNLGVDRRERFRIYALGEHRPSVALAGPVRVGTMLPEDGVVYYDVPREFALPEYSYTVINGHPVLVEPRTRRVVEVIDDGRP</sequence>
<dbReference type="InterPro" id="IPR009642">
    <property type="entry name" value="DUF1236"/>
</dbReference>
<gene>
    <name evidence="2" type="ORF">GCM10007890_07180</name>
</gene>
<comment type="caution">
    <text evidence="2">The sequence shown here is derived from an EMBL/GenBank/DDBJ whole genome shotgun (WGS) entry which is preliminary data.</text>
</comment>
<organism evidence="2 3">
    <name type="scientific">Methylobacterium tardum</name>
    <dbReference type="NCBI Taxonomy" id="374432"/>
    <lineage>
        <taxon>Bacteria</taxon>
        <taxon>Pseudomonadati</taxon>
        <taxon>Pseudomonadota</taxon>
        <taxon>Alphaproteobacteria</taxon>
        <taxon>Hyphomicrobiales</taxon>
        <taxon>Methylobacteriaceae</taxon>
        <taxon>Methylobacterium</taxon>
    </lineage>
</organism>
<dbReference type="Pfam" id="PF06823">
    <property type="entry name" value="DUF1236"/>
    <property type="match status" value="1"/>
</dbReference>
<evidence type="ECO:0008006" key="4">
    <source>
        <dbReference type="Google" id="ProtNLM"/>
    </source>
</evidence>
<evidence type="ECO:0000256" key="1">
    <source>
        <dbReference type="SAM" id="SignalP"/>
    </source>
</evidence>
<evidence type="ECO:0000313" key="2">
    <source>
        <dbReference type="EMBL" id="GLS68706.1"/>
    </source>
</evidence>
<dbReference type="AlphaFoldDB" id="A0AA37T8I1"/>
<proteinExistence type="predicted"/>
<evidence type="ECO:0000313" key="3">
    <source>
        <dbReference type="Proteomes" id="UP001157440"/>
    </source>
</evidence>
<accession>A0AA37T8I1</accession>
<dbReference type="Proteomes" id="UP001157440">
    <property type="component" value="Unassembled WGS sequence"/>
</dbReference>
<feature type="chain" id="PRO_5041338667" description="DUF1236 domain-containing protein" evidence="1">
    <location>
        <begin position="22"/>
        <end position="140"/>
    </location>
</feature>
<protein>
    <recommendedName>
        <fullName evidence="4">DUF1236 domain-containing protein</fullName>
    </recommendedName>
</protein>
<dbReference type="RefSeq" id="WP_238199838.1">
    <property type="nucleotide sequence ID" value="NZ_BPQZ01000048.1"/>
</dbReference>
<name>A0AA37T8I1_9HYPH</name>